<dbReference type="Gene3D" id="1.25.40.10">
    <property type="entry name" value="Tetratricopeptide repeat domain"/>
    <property type="match status" value="1"/>
</dbReference>
<dbReference type="Proteomes" id="UP000652681">
    <property type="component" value="Unassembled WGS sequence"/>
</dbReference>
<dbReference type="Pfam" id="PF13525">
    <property type="entry name" value="YfiO"/>
    <property type="match status" value="1"/>
</dbReference>
<protein>
    <submittedName>
        <fullName evidence="5">Outer membrane protein assembly factor BamD</fullName>
    </submittedName>
</protein>
<accession>A0A8J6P7G2</accession>
<sequence length="271" mass="31460">MKVFNYTLILALSAIILSCSDYSKVLKSEDYNRKFELANQYFDAGKYSQSIALYEQVYQRFPKQSEGEVSYFRIGKAYYMSNDYYMGGYFLGQFTARFPFSAKVEEATFLSAMCSVHQSPSYSLDQTDTELAINSLQQFIDRFPNSDLVDTSNVIMDRLRFKLETKSFEAVKLYARTMNYRAAVTSAEIFISNYPVSTFKEEASYLLVNNSYLLYKNSIESKKLERTAQTLERYRTFVTEFPTSKYVKSLKSIADEMEKQLVILENLEAEK</sequence>
<dbReference type="PROSITE" id="PS51257">
    <property type="entry name" value="PROKAR_LIPOPROTEIN"/>
    <property type="match status" value="1"/>
</dbReference>
<dbReference type="EMBL" id="JACVEL010000008">
    <property type="protein sequence ID" value="MBC9813232.1"/>
    <property type="molecule type" value="Genomic_DNA"/>
</dbReference>
<dbReference type="NCBIfam" id="TIGR03302">
    <property type="entry name" value="OM_YfiO"/>
    <property type="match status" value="1"/>
</dbReference>
<organism evidence="5 6">
    <name type="scientific">Taishania pollutisoli</name>
    <dbReference type="NCBI Taxonomy" id="2766479"/>
    <lineage>
        <taxon>Bacteria</taxon>
        <taxon>Pseudomonadati</taxon>
        <taxon>Bacteroidota</taxon>
        <taxon>Flavobacteriia</taxon>
        <taxon>Flavobacteriales</taxon>
        <taxon>Crocinitomicaceae</taxon>
        <taxon>Taishania</taxon>
    </lineage>
</organism>
<keyword evidence="6" id="KW-1185">Reference proteome</keyword>
<dbReference type="InterPro" id="IPR039565">
    <property type="entry name" value="BamD-like"/>
</dbReference>
<evidence type="ECO:0000256" key="3">
    <source>
        <dbReference type="ARBA" id="ARBA00023237"/>
    </source>
</evidence>
<evidence type="ECO:0000259" key="4">
    <source>
        <dbReference type="Pfam" id="PF13525"/>
    </source>
</evidence>
<gene>
    <name evidence="5" type="primary">bamD</name>
    <name evidence="5" type="ORF">H9Y05_12210</name>
</gene>
<reference evidence="5" key="1">
    <citation type="submission" date="2020-09" db="EMBL/GenBank/DDBJ databases">
        <title>Taishania pollutisoli gen. nov., sp. nov., Isolated from Tetrabromobisphenol A-Contaminated Soil.</title>
        <authorList>
            <person name="Chen Q."/>
        </authorList>
    </citation>
    <scope>NUCLEOTIDE SEQUENCE</scope>
    <source>
        <strain evidence="5">CZZ-1</strain>
    </source>
</reference>
<keyword evidence="1" id="KW-0732">Signal</keyword>
<dbReference type="SUPFAM" id="SSF48452">
    <property type="entry name" value="TPR-like"/>
    <property type="match status" value="1"/>
</dbReference>
<proteinExistence type="predicted"/>
<dbReference type="InterPro" id="IPR011990">
    <property type="entry name" value="TPR-like_helical_dom_sf"/>
</dbReference>
<dbReference type="RefSeq" id="WP_216714455.1">
    <property type="nucleotide sequence ID" value="NZ_JACVEL010000008.1"/>
</dbReference>
<evidence type="ECO:0000256" key="1">
    <source>
        <dbReference type="ARBA" id="ARBA00022729"/>
    </source>
</evidence>
<dbReference type="AlphaFoldDB" id="A0A8J6P7G2"/>
<keyword evidence="2" id="KW-0472">Membrane</keyword>
<evidence type="ECO:0000313" key="6">
    <source>
        <dbReference type="Proteomes" id="UP000652681"/>
    </source>
</evidence>
<feature type="domain" description="Outer membrane lipoprotein BamD-like" evidence="4">
    <location>
        <begin position="34"/>
        <end position="184"/>
    </location>
</feature>
<keyword evidence="3" id="KW-0998">Cell outer membrane</keyword>
<evidence type="ECO:0000256" key="2">
    <source>
        <dbReference type="ARBA" id="ARBA00023136"/>
    </source>
</evidence>
<name>A0A8J6P7G2_9FLAO</name>
<comment type="caution">
    <text evidence="5">The sequence shown here is derived from an EMBL/GenBank/DDBJ whole genome shotgun (WGS) entry which is preliminary data.</text>
</comment>
<evidence type="ECO:0000313" key="5">
    <source>
        <dbReference type="EMBL" id="MBC9813232.1"/>
    </source>
</evidence>
<dbReference type="InterPro" id="IPR017689">
    <property type="entry name" value="BamD"/>
</dbReference>